<dbReference type="AlphaFoldDB" id="A0A5N5XFM3"/>
<accession>A0A5N5XFM3</accession>
<evidence type="ECO:0000256" key="4">
    <source>
        <dbReference type="ARBA" id="ARBA00022741"/>
    </source>
</evidence>
<organism evidence="10 11">
    <name type="scientific">Aspergillus leporis</name>
    <dbReference type="NCBI Taxonomy" id="41062"/>
    <lineage>
        <taxon>Eukaryota</taxon>
        <taxon>Fungi</taxon>
        <taxon>Dikarya</taxon>
        <taxon>Ascomycota</taxon>
        <taxon>Pezizomycotina</taxon>
        <taxon>Eurotiomycetes</taxon>
        <taxon>Eurotiomycetidae</taxon>
        <taxon>Eurotiales</taxon>
        <taxon>Aspergillaceae</taxon>
        <taxon>Aspergillus</taxon>
        <taxon>Aspergillus subgen. Circumdati</taxon>
    </lineage>
</organism>
<keyword evidence="2" id="KW-0723">Serine/threonine-protein kinase</keyword>
<comment type="catalytic activity">
    <reaction evidence="7">
        <text>L-threonyl-[protein] + ATP = O-phospho-L-threonyl-[protein] + ADP + H(+)</text>
        <dbReference type="Rhea" id="RHEA:46608"/>
        <dbReference type="Rhea" id="RHEA-COMP:11060"/>
        <dbReference type="Rhea" id="RHEA-COMP:11605"/>
        <dbReference type="ChEBI" id="CHEBI:15378"/>
        <dbReference type="ChEBI" id="CHEBI:30013"/>
        <dbReference type="ChEBI" id="CHEBI:30616"/>
        <dbReference type="ChEBI" id="CHEBI:61977"/>
        <dbReference type="ChEBI" id="CHEBI:456216"/>
        <dbReference type="EC" id="2.7.11.1"/>
    </reaction>
</comment>
<dbReference type="InterPro" id="IPR018934">
    <property type="entry name" value="RIO_dom"/>
</dbReference>
<dbReference type="InterPro" id="IPR011009">
    <property type="entry name" value="Kinase-like_dom_sf"/>
</dbReference>
<evidence type="ECO:0000259" key="9">
    <source>
        <dbReference type="Pfam" id="PF01163"/>
    </source>
</evidence>
<evidence type="ECO:0000256" key="3">
    <source>
        <dbReference type="ARBA" id="ARBA00022679"/>
    </source>
</evidence>
<keyword evidence="5" id="KW-0418">Kinase</keyword>
<dbReference type="Proteomes" id="UP000326565">
    <property type="component" value="Unassembled WGS sequence"/>
</dbReference>
<evidence type="ECO:0000256" key="2">
    <source>
        <dbReference type="ARBA" id="ARBA00022527"/>
    </source>
</evidence>
<dbReference type="SUPFAM" id="SSF56112">
    <property type="entry name" value="Protein kinase-like (PK-like)"/>
    <property type="match status" value="1"/>
</dbReference>
<evidence type="ECO:0000313" key="10">
    <source>
        <dbReference type="EMBL" id="KAB8079516.1"/>
    </source>
</evidence>
<keyword evidence="6" id="KW-0067">ATP-binding</keyword>
<feature type="domain" description="RIO-type" evidence="9">
    <location>
        <begin position="26"/>
        <end position="73"/>
    </location>
</feature>
<protein>
    <recommendedName>
        <fullName evidence="1">non-specific serine/threonine protein kinase</fullName>
        <ecNumber evidence="1">2.7.11.1</ecNumber>
    </recommendedName>
</protein>
<dbReference type="EC" id="2.7.11.1" evidence="1"/>
<reference evidence="10 11" key="1">
    <citation type="submission" date="2019-04" db="EMBL/GenBank/DDBJ databases">
        <title>Friends and foes A comparative genomics study of 23 Aspergillus species from section Flavi.</title>
        <authorList>
            <consortium name="DOE Joint Genome Institute"/>
            <person name="Kjaerbolling I."/>
            <person name="Vesth T."/>
            <person name="Frisvad J.C."/>
            <person name="Nybo J.L."/>
            <person name="Theobald S."/>
            <person name="Kildgaard S."/>
            <person name="Isbrandt T."/>
            <person name="Kuo A."/>
            <person name="Sato A."/>
            <person name="Lyhne E.K."/>
            <person name="Kogle M.E."/>
            <person name="Wiebenga A."/>
            <person name="Kun R.S."/>
            <person name="Lubbers R.J."/>
            <person name="Makela M.R."/>
            <person name="Barry K."/>
            <person name="Chovatia M."/>
            <person name="Clum A."/>
            <person name="Daum C."/>
            <person name="Haridas S."/>
            <person name="He G."/>
            <person name="LaButti K."/>
            <person name="Lipzen A."/>
            <person name="Mondo S."/>
            <person name="Riley R."/>
            <person name="Salamov A."/>
            <person name="Simmons B.A."/>
            <person name="Magnuson J.K."/>
            <person name="Henrissat B."/>
            <person name="Mortensen U.H."/>
            <person name="Larsen T.O."/>
            <person name="Devries R.P."/>
            <person name="Grigoriev I.V."/>
            <person name="Machida M."/>
            <person name="Baker S.E."/>
            <person name="Andersen M.R."/>
        </authorList>
    </citation>
    <scope>NUCLEOTIDE SEQUENCE [LARGE SCALE GENOMIC DNA]</scope>
    <source>
        <strain evidence="10 11">CBS 151.66</strain>
    </source>
</reference>
<gene>
    <name evidence="10" type="ORF">BDV29DRAFT_151805</name>
</gene>
<dbReference type="Gene3D" id="1.10.510.10">
    <property type="entry name" value="Transferase(Phosphotransferase) domain 1"/>
    <property type="match status" value="1"/>
</dbReference>
<evidence type="ECO:0000313" key="11">
    <source>
        <dbReference type="Proteomes" id="UP000326565"/>
    </source>
</evidence>
<evidence type="ECO:0000256" key="6">
    <source>
        <dbReference type="ARBA" id="ARBA00022840"/>
    </source>
</evidence>
<sequence>MFIGFVYEETKHRTVGLLMEDVPGETADIRNLKDCMETVRLLHDFEIVHGELNKYNLLMTGHGVKVFDFEASTAQGDVDPAAAEEELRSLVARLEDKSGIGKR</sequence>
<dbReference type="OrthoDB" id="2687876at2759"/>
<keyword evidence="3" id="KW-0808">Transferase</keyword>
<name>A0A5N5XFM3_9EURO</name>
<dbReference type="GO" id="GO:0005524">
    <property type="term" value="F:ATP binding"/>
    <property type="evidence" value="ECO:0007669"/>
    <property type="project" value="UniProtKB-KW"/>
</dbReference>
<keyword evidence="11" id="KW-1185">Reference proteome</keyword>
<dbReference type="Pfam" id="PF01163">
    <property type="entry name" value="RIO1"/>
    <property type="match status" value="1"/>
</dbReference>
<dbReference type="EMBL" id="ML732150">
    <property type="protein sequence ID" value="KAB8079516.1"/>
    <property type="molecule type" value="Genomic_DNA"/>
</dbReference>
<evidence type="ECO:0000256" key="5">
    <source>
        <dbReference type="ARBA" id="ARBA00022777"/>
    </source>
</evidence>
<proteinExistence type="predicted"/>
<keyword evidence="4" id="KW-0547">Nucleotide-binding</keyword>
<comment type="catalytic activity">
    <reaction evidence="8">
        <text>L-seryl-[protein] + ATP = O-phospho-L-seryl-[protein] + ADP + H(+)</text>
        <dbReference type="Rhea" id="RHEA:17989"/>
        <dbReference type="Rhea" id="RHEA-COMP:9863"/>
        <dbReference type="Rhea" id="RHEA-COMP:11604"/>
        <dbReference type="ChEBI" id="CHEBI:15378"/>
        <dbReference type="ChEBI" id="CHEBI:29999"/>
        <dbReference type="ChEBI" id="CHEBI:30616"/>
        <dbReference type="ChEBI" id="CHEBI:83421"/>
        <dbReference type="ChEBI" id="CHEBI:456216"/>
        <dbReference type="EC" id="2.7.11.1"/>
    </reaction>
</comment>
<dbReference type="GO" id="GO:0004674">
    <property type="term" value="F:protein serine/threonine kinase activity"/>
    <property type="evidence" value="ECO:0007669"/>
    <property type="project" value="UniProtKB-KW"/>
</dbReference>
<evidence type="ECO:0000256" key="1">
    <source>
        <dbReference type="ARBA" id="ARBA00012513"/>
    </source>
</evidence>
<evidence type="ECO:0000256" key="7">
    <source>
        <dbReference type="ARBA" id="ARBA00047899"/>
    </source>
</evidence>
<evidence type="ECO:0000256" key="8">
    <source>
        <dbReference type="ARBA" id="ARBA00048679"/>
    </source>
</evidence>